<feature type="transmembrane region" description="Helical" evidence="2">
    <location>
        <begin position="172"/>
        <end position="191"/>
    </location>
</feature>
<keyword evidence="6" id="KW-1185">Reference proteome</keyword>
<dbReference type="InterPro" id="IPR002656">
    <property type="entry name" value="Acyl_transf_3_dom"/>
</dbReference>
<dbReference type="EC" id="2.3.1.-" evidence="5"/>
<dbReference type="Pfam" id="PF01757">
    <property type="entry name" value="Acyl_transf_3"/>
    <property type="match status" value="1"/>
</dbReference>
<gene>
    <name evidence="5" type="ORF">ACETWP_04695</name>
</gene>
<feature type="transmembrane region" description="Helical" evidence="2">
    <location>
        <begin position="64"/>
        <end position="81"/>
    </location>
</feature>
<evidence type="ECO:0000313" key="6">
    <source>
        <dbReference type="Proteomes" id="UP001575652"/>
    </source>
</evidence>
<feature type="transmembrane region" description="Helical" evidence="2">
    <location>
        <begin position="265"/>
        <end position="283"/>
    </location>
</feature>
<dbReference type="InterPro" id="IPR050879">
    <property type="entry name" value="Acyltransferase_3"/>
</dbReference>
<comment type="caution">
    <text evidence="5">The sequence shown here is derived from an EMBL/GenBank/DDBJ whole genome shotgun (WGS) entry which is preliminary data.</text>
</comment>
<accession>A0ABV4UJX9</accession>
<keyword evidence="2" id="KW-0812">Transmembrane</keyword>
<feature type="domain" description="Acyltransferase 3" evidence="3">
    <location>
        <begin position="39"/>
        <end position="375"/>
    </location>
</feature>
<protein>
    <submittedName>
        <fullName evidence="5">Acyltransferase family protein</fullName>
        <ecNumber evidence="5">2.3.1.-</ecNumber>
    </submittedName>
</protein>
<proteinExistence type="predicted"/>
<evidence type="ECO:0000259" key="3">
    <source>
        <dbReference type="Pfam" id="PF01757"/>
    </source>
</evidence>
<feature type="transmembrane region" description="Helical" evidence="2">
    <location>
        <begin position="355"/>
        <end position="374"/>
    </location>
</feature>
<keyword evidence="5" id="KW-0808">Transferase</keyword>
<evidence type="ECO:0000256" key="1">
    <source>
        <dbReference type="SAM" id="MobiDB-lite"/>
    </source>
</evidence>
<dbReference type="GO" id="GO:0016746">
    <property type="term" value="F:acyltransferase activity"/>
    <property type="evidence" value="ECO:0007669"/>
    <property type="project" value="UniProtKB-KW"/>
</dbReference>
<dbReference type="Proteomes" id="UP001575652">
    <property type="component" value="Unassembled WGS sequence"/>
</dbReference>
<keyword evidence="2" id="KW-0472">Membrane</keyword>
<name>A0ABV4UJX9_9MICC</name>
<feature type="transmembrane region" description="Helical" evidence="2">
    <location>
        <begin position="289"/>
        <end position="307"/>
    </location>
</feature>
<organism evidence="5 6">
    <name type="scientific">Arthrobacter halodurans</name>
    <dbReference type="NCBI Taxonomy" id="516699"/>
    <lineage>
        <taxon>Bacteria</taxon>
        <taxon>Bacillati</taxon>
        <taxon>Actinomycetota</taxon>
        <taxon>Actinomycetes</taxon>
        <taxon>Micrococcales</taxon>
        <taxon>Micrococcaceae</taxon>
        <taxon>Arthrobacter</taxon>
    </lineage>
</organism>
<dbReference type="PANTHER" id="PTHR23028">
    <property type="entry name" value="ACETYLTRANSFERASE"/>
    <property type="match status" value="1"/>
</dbReference>
<feature type="region of interest" description="Disordered" evidence="1">
    <location>
        <begin position="1"/>
        <end position="34"/>
    </location>
</feature>
<feature type="transmembrane region" description="Helical" evidence="2">
    <location>
        <begin position="42"/>
        <end position="58"/>
    </location>
</feature>
<evidence type="ECO:0000256" key="2">
    <source>
        <dbReference type="SAM" id="Phobius"/>
    </source>
</evidence>
<feature type="transmembrane region" description="Helical" evidence="2">
    <location>
        <begin position="241"/>
        <end position="258"/>
    </location>
</feature>
<dbReference type="Pfam" id="PF19040">
    <property type="entry name" value="SGNH"/>
    <property type="match status" value="1"/>
</dbReference>
<feature type="transmembrane region" description="Helical" evidence="2">
    <location>
        <begin position="328"/>
        <end position="349"/>
    </location>
</feature>
<evidence type="ECO:0000259" key="4">
    <source>
        <dbReference type="Pfam" id="PF19040"/>
    </source>
</evidence>
<feature type="transmembrane region" description="Helical" evidence="2">
    <location>
        <begin position="395"/>
        <end position="413"/>
    </location>
</feature>
<dbReference type="EMBL" id="JBHDLJ010000003">
    <property type="protein sequence ID" value="MFB0833879.1"/>
    <property type="molecule type" value="Genomic_DNA"/>
</dbReference>
<keyword evidence="5" id="KW-0012">Acyltransferase</keyword>
<feature type="transmembrane region" description="Helical" evidence="2">
    <location>
        <begin position="203"/>
        <end position="221"/>
    </location>
</feature>
<dbReference type="RefSeq" id="WP_373971057.1">
    <property type="nucleotide sequence ID" value="NZ_JBHDLJ010000003.1"/>
</dbReference>
<reference evidence="5 6" key="1">
    <citation type="submission" date="2024-09" db="EMBL/GenBank/DDBJ databases">
        <authorList>
            <person name="Salinas-Garcia M.A."/>
            <person name="Prieme A."/>
        </authorList>
    </citation>
    <scope>NUCLEOTIDE SEQUENCE [LARGE SCALE GENOMIC DNA]</scope>
    <source>
        <strain evidence="5 6">DSM 21081</strain>
    </source>
</reference>
<evidence type="ECO:0000313" key="5">
    <source>
        <dbReference type="EMBL" id="MFB0833879.1"/>
    </source>
</evidence>
<feature type="domain" description="SGNH" evidence="4">
    <location>
        <begin position="470"/>
        <end position="707"/>
    </location>
</feature>
<keyword evidence="2" id="KW-1133">Transmembrane helix</keyword>
<dbReference type="PANTHER" id="PTHR23028:SF53">
    <property type="entry name" value="ACYL_TRANSF_3 DOMAIN-CONTAINING PROTEIN"/>
    <property type="match status" value="1"/>
</dbReference>
<sequence length="715" mass="77052">MAHALDSTRSPGRRAPSPLPGTGGNGPRDTSAKAPYRPEVQGLRAFAVLMVVVYHVWLGRVSGGVDVFLLVSAFLLTASFTRKVEAGGPLRLGSYWLHRFKGLLPAAVVVLLAVLAATASLLPRSRWPDIFTQTWSSLFYTQNWTLAAESVDYYAADHSTASPLQHFWSLSIQGQVFILWPLVFAACAFAWRGLRRLRPGLSYRTVLAVAFGAVFAASLAYSVHATATNQAFAYFDTRARLWEFALGSLLALAVPLAARLPAAARVALGWTGLAAMLACGVVLQVQAQFPGYIALWPTLAAGAIIAAGDTGGRRGVDRLLAAPPLVRLGGISYALYLWHWPILVIYLAVKGESEAGLIGGTAVIALSLALAWATTKAIETPFHAWHWPAQRRRRLGLVVAVMVGLVAAPLSGWQARVAAYEEAAQAQAPGDNPGAHALRPGFEFDGDPAAVVRPLTSRVSDEWANYGGDCTGDYALTDPRMEFCQMGGDPATATKTVVVLGDSHGQHWTPALAVAAERNGWAWVLVNRPACRFGAESAEREAECNDFNEAATRYVLDAKPDAVLTVASLTAHHGGPDGTAPADHERVVPGYLAGIRPFLDAGLQVVGMRDTPRFDRNIVECVDLRGPEDAECTRPVDEVMAPVSPLRELQTRIERGELPRNLGFFDMTDQLCPDGTCRPVIGNVLAYMDESHLTKTYVETTAPVFEQRFRAAAGW</sequence>
<feature type="transmembrane region" description="Helical" evidence="2">
    <location>
        <begin position="102"/>
        <end position="122"/>
    </location>
</feature>
<dbReference type="InterPro" id="IPR043968">
    <property type="entry name" value="SGNH"/>
</dbReference>